<dbReference type="EMBL" id="BTSY01000088">
    <property type="protein sequence ID" value="GMT37272.1"/>
    <property type="molecule type" value="Genomic_DNA"/>
</dbReference>
<keyword evidence="3" id="KW-1185">Reference proteome</keyword>
<organism evidence="1 3">
    <name type="scientific">Pristionchus fissidentatus</name>
    <dbReference type="NCBI Taxonomy" id="1538716"/>
    <lineage>
        <taxon>Eukaryota</taxon>
        <taxon>Metazoa</taxon>
        <taxon>Ecdysozoa</taxon>
        <taxon>Nematoda</taxon>
        <taxon>Chromadorea</taxon>
        <taxon>Rhabditida</taxon>
        <taxon>Rhabditina</taxon>
        <taxon>Diplogasteromorpha</taxon>
        <taxon>Diplogasteroidea</taxon>
        <taxon>Neodiplogasteridae</taxon>
        <taxon>Pristionchus</taxon>
    </lineage>
</organism>
<accession>A0AAV5W8L1</accession>
<dbReference type="Proteomes" id="UP001432322">
    <property type="component" value="Unassembled WGS sequence"/>
</dbReference>
<protein>
    <submittedName>
        <fullName evidence="1">Uncharacterized protein</fullName>
    </submittedName>
</protein>
<proteinExistence type="predicted"/>
<evidence type="ECO:0000313" key="2">
    <source>
        <dbReference type="EMBL" id="GMT37272.1"/>
    </source>
</evidence>
<dbReference type="EMBL" id="BTSY01000005">
    <property type="protein sequence ID" value="GMT27141.1"/>
    <property type="molecule type" value="Genomic_DNA"/>
</dbReference>
<gene>
    <name evidence="1" type="ORF">PFISCL1PPCAC_18438</name>
    <name evidence="2" type="ORF">PFISCL1PPCAC_28569</name>
</gene>
<sequence length="117" mass="12893">MLVDAYAEDVVEESSRLLDVGGERVLVRDLKDHRSSGRLASEVESVYGSCLTLLHRPSSSTVGEYQKVACRDRVHLRVVAVSHILHQGIRRDGSCSRGRCLFIVHVISHVSVLLSVG</sequence>
<reference evidence="1" key="1">
    <citation type="submission" date="2023-10" db="EMBL/GenBank/DDBJ databases">
        <title>Genome assembly of Pristionchus species.</title>
        <authorList>
            <person name="Yoshida K."/>
            <person name="Sommer R.J."/>
        </authorList>
    </citation>
    <scope>NUCLEOTIDE SEQUENCE</scope>
    <source>
        <strain evidence="1">RS5133</strain>
    </source>
</reference>
<evidence type="ECO:0000313" key="3">
    <source>
        <dbReference type="Proteomes" id="UP001432322"/>
    </source>
</evidence>
<evidence type="ECO:0000313" key="1">
    <source>
        <dbReference type="EMBL" id="GMT27141.1"/>
    </source>
</evidence>
<name>A0AAV5W8L1_9BILA</name>
<dbReference type="AlphaFoldDB" id="A0AAV5W8L1"/>
<comment type="caution">
    <text evidence="1">The sequence shown here is derived from an EMBL/GenBank/DDBJ whole genome shotgun (WGS) entry which is preliminary data.</text>
</comment>